<reference evidence="2 3" key="1">
    <citation type="submission" date="2019-11" db="EMBL/GenBank/DDBJ databases">
        <title>Nocardia sp. nov. CT2-14 isolated from soil.</title>
        <authorList>
            <person name="Kanchanasin P."/>
            <person name="Tanasupawat S."/>
            <person name="Yuki M."/>
            <person name="Kudo T."/>
        </authorList>
    </citation>
    <scope>NUCLEOTIDE SEQUENCE [LARGE SCALE GENOMIC DNA]</scope>
    <source>
        <strain evidence="2 3">CT2-14</strain>
    </source>
</reference>
<organism evidence="2 3">
    <name type="scientific">Nocardia aurantiaca</name>
    <dbReference type="NCBI Taxonomy" id="2675850"/>
    <lineage>
        <taxon>Bacteria</taxon>
        <taxon>Bacillati</taxon>
        <taxon>Actinomycetota</taxon>
        <taxon>Actinomycetes</taxon>
        <taxon>Mycobacteriales</taxon>
        <taxon>Nocardiaceae</taxon>
        <taxon>Nocardia</taxon>
    </lineage>
</organism>
<evidence type="ECO:0000313" key="3">
    <source>
        <dbReference type="Proteomes" id="UP000432464"/>
    </source>
</evidence>
<accession>A0A6I3KU85</accession>
<protein>
    <submittedName>
        <fullName evidence="2">Uncharacterized protein</fullName>
    </submittedName>
</protein>
<dbReference type="AlphaFoldDB" id="A0A6I3KU85"/>
<name>A0A6I3KU85_9NOCA</name>
<dbReference type="RefSeq" id="WP_154787523.1">
    <property type="nucleotide sequence ID" value="NZ_WMBB01000004.1"/>
</dbReference>
<comment type="caution">
    <text evidence="2">The sequence shown here is derived from an EMBL/GenBank/DDBJ whole genome shotgun (WGS) entry which is preliminary data.</text>
</comment>
<proteinExistence type="predicted"/>
<dbReference type="Proteomes" id="UP000432464">
    <property type="component" value="Unassembled WGS sequence"/>
</dbReference>
<dbReference type="EMBL" id="WMBB01000004">
    <property type="protein sequence ID" value="MTE13057.1"/>
    <property type="molecule type" value="Genomic_DNA"/>
</dbReference>
<gene>
    <name evidence="2" type="ORF">GLP40_09750</name>
</gene>
<keyword evidence="1" id="KW-0175">Coiled coil</keyword>
<keyword evidence="3" id="KW-1185">Reference proteome</keyword>
<evidence type="ECO:0000313" key="2">
    <source>
        <dbReference type="EMBL" id="MTE13057.1"/>
    </source>
</evidence>
<evidence type="ECO:0000256" key="1">
    <source>
        <dbReference type="SAM" id="Coils"/>
    </source>
</evidence>
<feature type="coiled-coil region" evidence="1">
    <location>
        <begin position="20"/>
        <end position="50"/>
    </location>
</feature>
<sequence>MTIEYIGKADSMLAEYTAMLQRSDARNAEARALLAEAEELAAEARELDHSEFMATPDEQMQIKAHRTFLQQEIDAKSGRVLQLHQETFQEWESWTTRQW</sequence>